<dbReference type="Proteomes" id="UP001500973">
    <property type="component" value="Unassembled WGS sequence"/>
</dbReference>
<dbReference type="RefSeq" id="WP_344015521.1">
    <property type="nucleotide sequence ID" value="NZ_BAAAIZ010000090.1"/>
</dbReference>
<reference evidence="1 2" key="1">
    <citation type="journal article" date="2019" name="Int. J. Syst. Evol. Microbiol.">
        <title>The Global Catalogue of Microorganisms (GCM) 10K type strain sequencing project: providing services to taxonomists for standard genome sequencing and annotation.</title>
        <authorList>
            <consortium name="The Broad Institute Genomics Platform"/>
            <consortium name="The Broad Institute Genome Sequencing Center for Infectious Disease"/>
            <person name="Wu L."/>
            <person name="Ma J."/>
        </authorList>
    </citation>
    <scope>NUCLEOTIDE SEQUENCE [LARGE SCALE GENOMIC DNA]</scope>
    <source>
        <strain evidence="1 2">JCM 11756</strain>
    </source>
</reference>
<name>A0ABN1Z4N7_9ACTN</name>
<proteinExistence type="predicted"/>
<gene>
    <name evidence="1" type="ORF">GCM10009601_51390</name>
</gene>
<keyword evidence="2" id="KW-1185">Reference proteome</keyword>
<dbReference type="EMBL" id="BAAAIZ010000090">
    <property type="protein sequence ID" value="GAA1431756.1"/>
    <property type="molecule type" value="Genomic_DNA"/>
</dbReference>
<organism evidence="1 2">
    <name type="scientific">Streptomyces thermospinosisporus</name>
    <dbReference type="NCBI Taxonomy" id="161482"/>
    <lineage>
        <taxon>Bacteria</taxon>
        <taxon>Bacillati</taxon>
        <taxon>Actinomycetota</taxon>
        <taxon>Actinomycetes</taxon>
        <taxon>Kitasatosporales</taxon>
        <taxon>Streptomycetaceae</taxon>
        <taxon>Streptomyces</taxon>
    </lineage>
</organism>
<comment type="caution">
    <text evidence="1">The sequence shown here is derived from an EMBL/GenBank/DDBJ whole genome shotgun (WGS) entry which is preliminary data.</text>
</comment>
<protein>
    <submittedName>
        <fullName evidence="1">Uncharacterized protein</fullName>
    </submittedName>
</protein>
<evidence type="ECO:0000313" key="1">
    <source>
        <dbReference type="EMBL" id="GAA1431756.1"/>
    </source>
</evidence>
<sequence length="75" mass="8156">MTHLLAAALGLSVGWCIGHSTARIRHVPIGATREQDQAALDAADEQLITEWRARLDQLTAPFEPPTEQPPTDMAP</sequence>
<evidence type="ECO:0000313" key="2">
    <source>
        <dbReference type="Proteomes" id="UP001500973"/>
    </source>
</evidence>
<accession>A0ABN1Z4N7</accession>